<evidence type="ECO:0000256" key="1">
    <source>
        <dbReference type="ARBA" id="ARBA00023002"/>
    </source>
</evidence>
<dbReference type="Gene3D" id="3.40.50.720">
    <property type="entry name" value="NAD(P)-binding Rossmann-like Domain"/>
    <property type="match status" value="1"/>
</dbReference>
<dbReference type="SUPFAM" id="SSF48179">
    <property type="entry name" value="6-phosphogluconate dehydrogenase C-terminal domain-like"/>
    <property type="match status" value="1"/>
</dbReference>
<comment type="catalytic activity">
    <reaction evidence="3">
        <text>D-mannitol 1-phosphate + NAD(+) = beta-D-fructose 6-phosphate + NADH + H(+)</text>
        <dbReference type="Rhea" id="RHEA:19661"/>
        <dbReference type="ChEBI" id="CHEBI:15378"/>
        <dbReference type="ChEBI" id="CHEBI:57540"/>
        <dbReference type="ChEBI" id="CHEBI:57634"/>
        <dbReference type="ChEBI" id="CHEBI:57945"/>
        <dbReference type="ChEBI" id="CHEBI:61381"/>
        <dbReference type="EC" id="1.1.1.17"/>
    </reaction>
</comment>
<keyword evidence="1" id="KW-0560">Oxidoreductase</keyword>
<protein>
    <recommendedName>
        <fullName evidence="8">Mannitol dehydrogenase C-terminal domain-containing protein</fullName>
    </recommendedName>
</protein>
<dbReference type="GO" id="GO:0005829">
    <property type="term" value="C:cytosol"/>
    <property type="evidence" value="ECO:0007669"/>
    <property type="project" value="TreeGrafter"/>
</dbReference>
<dbReference type="SUPFAM" id="SSF51735">
    <property type="entry name" value="NAD(P)-binding Rossmann-fold domains"/>
    <property type="match status" value="1"/>
</dbReference>
<evidence type="ECO:0008006" key="8">
    <source>
        <dbReference type="Google" id="ProtNLM"/>
    </source>
</evidence>
<dbReference type="InterPro" id="IPR008927">
    <property type="entry name" value="6-PGluconate_DH-like_C_sf"/>
</dbReference>
<accession>A0A328U8V1</accession>
<reference evidence="6 7" key="1">
    <citation type="submission" date="2018-06" db="EMBL/GenBank/DDBJ databases">
        <title>Paenibacillus montanisoli sp. nov., isolated from mountain area soil.</title>
        <authorList>
            <person name="Wu M."/>
        </authorList>
    </citation>
    <scope>NUCLEOTIDE SEQUENCE [LARGE SCALE GENOMIC DNA]</scope>
    <source>
        <strain evidence="6 7">RA17</strain>
    </source>
</reference>
<dbReference type="GO" id="GO:0008926">
    <property type="term" value="F:mannitol-1-phosphate 5-dehydrogenase activity"/>
    <property type="evidence" value="ECO:0007669"/>
    <property type="project" value="UniProtKB-EC"/>
</dbReference>
<gene>
    <name evidence="6" type="ORF">DL346_14555</name>
</gene>
<dbReference type="Pfam" id="PF08125">
    <property type="entry name" value="Mannitol_dh_C"/>
    <property type="match status" value="1"/>
</dbReference>
<evidence type="ECO:0000259" key="5">
    <source>
        <dbReference type="Pfam" id="PF08125"/>
    </source>
</evidence>
<keyword evidence="2" id="KW-0520">NAD</keyword>
<dbReference type="Proteomes" id="UP000249260">
    <property type="component" value="Unassembled WGS sequence"/>
</dbReference>
<name>A0A328U8V1_9BACL</name>
<evidence type="ECO:0000259" key="4">
    <source>
        <dbReference type="Pfam" id="PF01232"/>
    </source>
</evidence>
<evidence type="ECO:0000313" key="6">
    <source>
        <dbReference type="EMBL" id="RAP76584.1"/>
    </source>
</evidence>
<dbReference type="PANTHER" id="PTHR30524">
    <property type="entry name" value="MANNITOL-1-PHOSPHATE 5-DEHYDROGENASE"/>
    <property type="match status" value="1"/>
</dbReference>
<dbReference type="RefSeq" id="WP_112882802.1">
    <property type="nucleotide sequence ID" value="NZ_QLUW01000002.1"/>
</dbReference>
<dbReference type="InterPro" id="IPR036291">
    <property type="entry name" value="NAD(P)-bd_dom_sf"/>
</dbReference>
<feature type="domain" description="Mannitol dehydrogenase N-terminal" evidence="4">
    <location>
        <begin position="20"/>
        <end position="157"/>
    </location>
</feature>
<feature type="domain" description="Mannitol dehydrogenase C-terminal" evidence="5">
    <location>
        <begin position="222"/>
        <end position="350"/>
    </location>
</feature>
<sequence>MGLGSSEGIASVQDSVFPTAVIIGAGKTGRGFIARLAASAGYRIVFADRSQELIERLTEERGYTIHYFDSGRSPVQIQGVTAFQLHSEEALLEIAAADTVFTAVGEQNLASIGAALTKAARLRQSLLPGKPLRILTCENGVAPGLVLRKALSKAMETMEAPAEPVPCIVSEAAVFCSTIERENTKLDIMSEAYEELPYDAETMEGSIGITAMIPVYDFRKLLQRKIYTYNCISACIAYLGAFKSMESYAGAANDPDIRAVIERILGPLNRAIACRLDVELSEQERFAERAIRKFSDRSIQDSIERNARDVIRKLGSNERLVAPALWIMDNADDIDGLALVIAAALYYYDPINGLNAFMLASGLDKDHMLTRKSKRFLELLLNADNRAAGLFAGLINTAK</sequence>
<dbReference type="EMBL" id="QLUW01000002">
    <property type="protein sequence ID" value="RAP76584.1"/>
    <property type="molecule type" value="Genomic_DNA"/>
</dbReference>
<dbReference type="GO" id="GO:0019592">
    <property type="term" value="P:mannitol catabolic process"/>
    <property type="evidence" value="ECO:0007669"/>
    <property type="project" value="TreeGrafter"/>
</dbReference>
<keyword evidence="7" id="KW-1185">Reference proteome</keyword>
<evidence type="ECO:0000256" key="2">
    <source>
        <dbReference type="ARBA" id="ARBA00023027"/>
    </source>
</evidence>
<dbReference type="InterPro" id="IPR013328">
    <property type="entry name" value="6PGD_dom2"/>
</dbReference>
<dbReference type="Pfam" id="PF01232">
    <property type="entry name" value="Mannitol_dh"/>
    <property type="match status" value="1"/>
</dbReference>
<organism evidence="6 7">
    <name type="scientific">Paenibacillus montanisoli</name>
    <dbReference type="NCBI Taxonomy" id="2081970"/>
    <lineage>
        <taxon>Bacteria</taxon>
        <taxon>Bacillati</taxon>
        <taxon>Bacillota</taxon>
        <taxon>Bacilli</taxon>
        <taxon>Bacillales</taxon>
        <taxon>Paenibacillaceae</taxon>
        <taxon>Paenibacillus</taxon>
    </lineage>
</organism>
<dbReference type="InterPro" id="IPR013131">
    <property type="entry name" value="Mannitol_DH_N"/>
</dbReference>
<dbReference type="OrthoDB" id="271711at2"/>
<proteinExistence type="predicted"/>
<evidence type="ECO:0000313" key="7">
    <source>
        <dbReference type="Proteomes" id="UP000249260"/>
    </source>
</evidence>
<dbReference type="AlphaFoldDB" id="A0A328U8V1"/>
<evidence type="ECO:0000256" key="3">
    <source>
        <dbReference type="ARBA" id="ARBA00048615"/>
    </source>
</evidence>
<dbReference type="Gene3D" id="1.10.1040.10">
    <property type="entry name" value="N-(1-d-carboxylethyl)-l-norvaline Dehydrogenase, domain 2"/>
    <property type="match status" value="1"/>
</dbReference>
<dbReference type="PANTHER" id="PTHR30524:SF0">
    <property type="entry name" value="ALTRONATE OXIDOREDUCTASE-RELATED"/>
    <property type="match status" value="1"/>
</dbReference>
<dbReference type="InterPro" id="IPR013118">
    <property type="entry name" value="Mannitol_DH_C"/>
</dbReference>
<comment type="caution">
    <text evidence="6">The sequence shown here is derived from an EMBL/GenBank/DDBJ whole genome shotgun (WGS) entry which is preliminary data.</text>
</comment>